<keyword evidence="5 6" id="KW-0539">Nucleus</keyword>
<comment type="similarity">
    <text evidence="2 6">Belongs to the DNA polymerase alpha subunit B family.</text>
</comment>
<comment type="caution">
    <text evidence="10">The sequence shown here is derived from an EMBL/GenBank/DDBJ whole genome shotgun (WGS) entry which is preliminary data.</text>
</comment>
<dbReference type="EMBL" id="CAHR02000025">
    <property type="protein sequence ID" value="CCG81096.1"/>
    <property type="molecule type" value="Genomic_DNA"/>
</dbReference>
<dbReference type="InterPro" id="IPR007185">
    <property type="entry name" value="DNA_pol_a/d/e_bsu"/>
</dbReference>
<evidence type="ECO:0000256" key="7">
    <source>
        <dbReference type="SAM" id="MobiDB-lite"/>
    </source>
</evidence>
<evidence type="ECO:0000256" key="1">
    <source>
        <dbReference type="ARBA" id="ARBA00004123"/>
    </source>
</evidence>
<dbReference type="VEuPathDB" id="FungiDB:TAPDE_000786"/>
<evidence type="ECO:0000259" key="8">
    <source>
        <dbReference type="Pfam" id="PF04042"/>
    </source>
</evidence>
<dbReference type="InterPro" id="IPR016722">
    <property type="entry name" value="DNA_pol_alpha_bsu"/>
</dbReference>
<reference evidence="10 11" key="1">
    <citation type="journal article" date="2013" name="MBio">
        <title>Genome sequencing of the plant pathogen Taphrina deformans, the causal agent of peach leaf curl.</title>
        <authorList>
            <person name="Cisse O.H."/>
            <person name="Almeida J.M.G.C.F."/>
            <person name="Fonseca A."/>
            <person name="Kumar A.A."/>
            <person name="Salojaervi J."/>
            <person name="Overmyer K."/>
            <person name="Hauser P.M."/>
            <person name="Pagni M."/>
        </authorList>
    </citation>
    <scope>NUCLEOTIDE SEQUENCE [LARGE SCALE GENOMIC DNA]</scope>
    <source>
        <strain evidence="11">PYCC 5710 / ATCC 11124 / CBS 356.35 / IMI 108563 / JCM 9778 / NBRC 8474</strain>
    </source>
</reference>
<evidence type="ECO:0000256" key="4">
    <source>
        <dbReference type="ARBA" id="ARBA00022705"/>
    </source>
</evidence>
<protein>
    <recommendedName>
        <fullName evidence="3 6">DNA polymerase alpha subunit B</fullName>
    </recommendedName>
</protein>
<dbReference type="PANTHER" id="PTHR23061">
    <property type="entry name" value="DNA POLYMERASE 2 ALPHA 70 KDA SUBUNIT"/>
    <property type="match status" value="1"/>
</dbReference>
<keyword evidence="11" id="KW-1185">Reference proteome</keyword>
<dbReference type="Pfam" id="PF04042">
    <property type="entry name" value="DNA_pol_E_B"/>
    <property type="match status" value="1"/>
</dbReference>
<dbReference type="Pfam" id="PF22062">
    <property type="entry name" value="OB_DPOA2"/>
    <property type="match status" value="1"/>
</dbReference>
<feature type="domain" description="DNA polymerase alpha subunit B OB" evidence="9">
    <location>
        <begin position="210"/>
        <end position="317"/>
    </location>
</feature>
<dbReference type="PANTHER" id="PTHR23061:SF12">
    <property type="entry name" value="DNA POLYMERASE ALPHA SUBUNIT B"/>
    <property type="match status" value="1"/>
</dbReference>
<accession>R4X757</accession>
<dbReference type="eggNOG" id="KOG1625">
    <property type="taxonomic scope" value="Eukaryota"/>
</dbReference>
<dbReference type="Proteomes" id="UP000013776">
    <property type="component" value="Unassembled WGS sequence"/>
</dbReference>
<evidence type="ECO:0000256" key="2">
    <source>
        <dbReference type="ARBA" id="ARBA00007299"/>
    </source>
</evidence>
<name>R4X757_TAPDE</name>
<evidence type="ECO:0000256" key="6">
    <source>
        <dbReference type="PIRNR" id="PIRNR018300"/>
    </source>
</evidence>
<sequence length="613" mass="66839">MDRFGEVSVDVQALLESVLKNYTLDAEDLYFKWESWGFKMGNNPPLNIENATLFKQDIQNQLEHNNQTKLRDIAATPASSKKASSNLAAGYGDFLGGGDITPLKRKLKQEPVSTVRKQTALSTPQYGTPVVDRGSQITTTTKNDAATPPKFAMPTPFTNRKEPGTIIQTLDPSNIDLKQFNATTTPALTVNFDPKKYSYRPMYQKLSEVSEILDDQIDQYAGIVLEAFNLQDQDIGNPSLNTQTETVVVGRIVSDSLEGGRLNAASVMLETSRRLGTGSRTKLDLSALQSYALFPGKLIALRGLNAATEFKVSEILEPQDLPLPASPIAGFSKEGTSIIIAAGPYTPNSDLSFEALKALQAVVSSTKPQGVILIGPFVDLTHPMIKSGDIDCEADTLDGVFQTLVAPIIKDFPGLLVIPHINDAISRHSCFPQEPFSRAITSLPKFAKLLPNPALFSLNEVSYGICSNDILKHLTMAEISRNPKEKNGLARQILHIIQQRRFYPLFPGPSSEISSTANLDIGYLGLTELGSSLPDVLISPSEMTTFAKVVNGVIVINPGGLSRKAGAGSYAQLYIQPRNGSEQSTNDDVKMEDDAGVRLNEVWKRSRIDIVRI</sequence>
<dbReference type="OrthoDB" id="336885at2759"/>
<dbReference type="GO" id="GO:0003677">
    <property type="term" value="F:DNA binding"/>
    <property type="evidence" value="ECO:0007669"/>
    <property type="project" value="InterPro"/>
</dbReference>
<dbReference type="GO" id="GO:0006270">
    <property type="term" value="P:DNA replication initiation"/>
    <property type="evidence" value="ECO:0007669"/>
    <property type="project" value="TreeGrafter"/>
</dbReference>
<dbReference type="AlphaFoldDB" id="R4X757"/>
<dbReference type="STRING" id="1097556.R4X757"/>
<evidence type="ECO:0000256" key="5">
    <source>
        <dbReference type="ARBA" id="ARBA00023242"/>
    </source>
</evidence>
<gene>
    <name evidence="10" type="ORF">TAPDE_000786</name>
</gene>
<evidence type="ECO:0000313" key="11">
    <source>
        <dbReference type="Proteomes" id="UP000013776"/>
    </source>
</evidence>
<dbReference type="PIRSF" id="PIRSF018300">
    <property type="entry name" value="DNA_pol_alph_2"/>
    <property type="match status" value="1"/>
</dbReference>
<keyword evidence="4 6" id="KW-0235">DNA replication</keyword>
<dbReference type="InterPro" id="IPR054300">
    <property type="entry name" value="OB_DPOA2"/>
</dbReference>
<proteinExistence type="inferred from homology"/>
<feature type="region of interest" description="Disordered" evidence="7">
    <location>
        <begin position="140"/>
        <end position="162"/>
    </location>
</feature>
<organism evidence="10 11">
    <name type="scientific">Taphrina deformans (strain PYCC 5710 / ATCC 11124 / CBS 356.35 / IMI 108563 / JCM 9778 / NBRC 8474)</name>
    <name type="common">Peach leaf curl fungus</name>
    <name type="synonym">Lalaria deformans</name>
    <dbReference type="NCBI Taxonomy" id="1097556"/>
    <lineage>
        <taxon>Eukaryota</taxon>
        <taxon>Fungi</taxon>
        <taxon>Dikarya</taxon>
        <taxon>Ascomycota</taxon>
        <taxon>Taphrinomycotina</taxon>
        <taxon>Taphrinomycetes</taxon>
        <taxon>Taphrinales</taxon>
        <taxon>Taphrinaceae</taxon>
        <taxon>Taphrina</taxon>
    </lineage>
</organism>
<evidence type="ECO:0000259" key="9">
    <source>
        <dbReference type="Pfam" id="PF22062"/>
    </source>
</evidence>
<dbReference type="GO" id="GO:0005658">
    <property type="term" value="C:alpha DNA polymerase:primase complex"/>
    <property type="evidence" value="ECO:0007669"/>
    <property type="project" value="TreeGrafter"/>
</dbReference>
<evidence type="ECO:0000313" key="10">
    <source>
        <dbReference type="EMBL" id="CCG81096.1"/>
    </source>
</evidence>
<comment type="function">
    <text evidence="6">Accessory subunit of the DNA polymerase alpha complex (also known as the alpha DNA polymerase-primase complex) which plays an essential role in the initiation of DNA synthesis.</text>
</comment>
<comment type="subcellular location">
    <subcellularLocation>
        <location evidence="1 6">Nucleus</location>
    </subcellularLocation>
</comment>
<feature type="domain" description="DNA polymerase alpha/delta/epsilon subunit B" evidence="8">
    <location>
        <begin position="338"/>
        <end position="548"/>
    </location>
</feature>
<evidence type="ECO:0000256" key="3">
    <source>
        <dbReference type="ARBA" id="ARBA00018596"/>
    </source>
</evidence>
<dbReference type="Gene3D" id="3.60.21.60">
    <property type="match status" value="1"/>
</dbReference>